<feature type="domain" description="Auxiliary Activity family 9 catalytic" evidence="17">
    <location>
        <begin position="19"/>
        <end position="238"/>
    </location>
</feature>
<dbReference type="Gene3D" id="2.70.50.70">
    <property type="match status" value="1"/>
</dbReference>
<keyword evidence="16" id="KW-0732">Signal</keyword>
<keyword evidence="12" id="KW-0624">Polysaccharide degradation</keyword>
<evidence type="ECO:0000256" key="15">
    <source>
        <dbReference type="ARBA" id="ARBA00047174"/>
    </source>
</evidence>
<evidence type="ECO:0000256" key="16">
    <source>
        <dbReference type="SAM" id="SignalP"/>
    </source>
</evidence>
<evidence type="ECO:0000313" key="19">
    <source>
        <dbReference type="Proteomes" id="UP000469558"/>
    </source>
</evidence>
<keyword evidence="10" id="KW-0325">Glycoprotein</keyword>
<accession>A0A8T9CF59</accession>
<keyword evidence="7" id="KW-0186">Copper</keyword>
<proteinExistence type="inferred from homology"/>
<dbReference type="GO" id="GO:0004497">
    <property type="term" value="F:monooxygenase activity"/>
    <property type="evidence" value="ECO:0007669"/>
    <property type="project" value="UniProtKB-KW"/>
</dbReference>
<dbReference type="GO" id="GO:0046872">
    <property type="term" value="F:metal ion binding"/>
    <property type="evidence" value="ECO:0007669"/>
    <property type="project" value="UniProtKB-KW"/>
</dbReference>
<evidence type="ECO:0000256" key="6">
    <source>
        <dbReference type="ARBA" id="ARBA00023002"/>
    </source>
</evidence>
<keyword evidence="5" id="KW-0136">Cellulose degradation</keyword>
<name>A0A8T9CF59_9HELO</name>
<evidence type="ECO:0000256" key="10">
    <source>
        <dbReference type="ARBA" id="ARBA00023180"/>
    </source>
</evidence>
<evidence type="ECO:0000256" key="12">
    <source>
        <dbReference type="ARBA" id="ARBA00023326"/>
    </source>
</evidence>
<gene>
    <name evidence="18" type="primary">Cel61a_0</name>
    <name evidence="18" type="ORF">LSUE1_G001098</name>
</gene>
<dbReference type="PANTHER" id="PTHR33353:SF6">
    <property type="entry name" value="ENDOGLUCANASE IV"/>
    <property type="match status" value="1"/>
</dbReference>
<dbReference type="GO" id="GO:0005576">
    <property type="term" value="C:extracellular region"/>
    <property type="evidence" value="ECO:0007669"/>
    <property type="project" value="UniProtKB-SubCell"/>
</dbReference>
<comment type="cofactor">
    <cofactor evidence="1">
        <name>Cu(2+)</name>
        <dbReference type="ChEBI" id="CHEBI:29036"/>
    </cofactor>
</comment>
<comment type="caution">
    <text evidence="18">The sequence shown here is derived from an EMBL/GenBank/DDBJ whole genome shotgun (WGS) entry which is preliminary data.</text>
</comment>
<keyword evidence="19" id="KW-1185">Reference proteome</keyword>
<evidence type="ECO:0000256" key="2">
    <source>
        <dbReference type="ARBA" id="ARBA00004613"/>
    </source>
</evidence>
<dbReference type="OrthoDB" id="4849160at2759"/>
<keyword evidence="4" id="KW-0479">Metal-binding</keyword>
<dbReference type="PANTHER" id="PTHR33353">
    <property type="entry name" value="PUTATIVE (AFU_ORTHOLOGUE AFUA_1G12560)-RELATED"/>
    <property type="match status" value="1"/>
</dbReference>
<evidence type="ECO:0000256" key="13">
    <source>
        <dbReference type="ARBA" id="ARBA00044502"/>
    </source>
</evidence>
<feature type="chain" id="PRO_5035915005" description="lytic cellulose monooxygenase (C4-dehydrogenating)" evidence="16">
    <location>
        <begin position="19"/>
        <end position="251"/>
    </location>
</feature>
<keyword evidence="6" id="KW-0560">Oxidoreductase</keyword>
<sequence>MHFQSTLVLTALTATVSAHGYVDNVTVGGTLYEGYQPYTDPYTSPTPERIIRPVQGNGPITDLTLIDLQCGGYTAGGISGSSPAKLTAGPAAAGSTVSLRWTLWPDSHVGPVITYMAKCANDDCSTYVPGTESAVWFKVAATGRDGTSNTWGDTPLMVAGASYEYTIPSCLKAGSYLVRHEIIALHAAYTYPGAQFYPSCHQIQVTGSGTSTGPATKVAFPGAYAGTDPGITYDSYKATTYTIPGPALFAC</sequence>
<evidence type="ECO:0000256" key="4">
    <source>
        <dbReference type="ARBA" id="ARBA00022723"/>
    </source>
</evidence>
<dbReference type="AlphaFoldDB" id="A0A8T9CF59"/>
<evidence type="ECO:0000256" key="11">
    <source>
        <dbReference type="ARBA" id="ARBA00023277"/>
    </source>
</evidence>
<comment type="similarity">
    <text evidence="13">Belongs to the polysaccharide monooxygenase AA9 family.</text>
</comment>
<evidence type="ECO:0000256" key="9">
    <source>
        <dbReference type="ARBA" id="ARBA00023157"/>
    </source>
</evidence>
<evidence type="ECO:0000256" key="8">
    <source>
        <dbReference type="ARBA" id="ARBA00023033"/>
    </source>
</evidence>
<evidence type="ECO:0000256" key="14">
    <source>
        <dbReference type="ARBA" id="ARBA00045077"/>
    </source>
</evidence>
<comment type="catalytic activity">
    <reaction evidence="14">
        <text>[(1-&gt;4)-beta-D-glucosyl]n+m + reduced acceptor + O2 = 4-dehydro-beta-D-glucosyl-[(1-&gt;4)-beta-D-glucosyl]n-1 + [(1-&gt;4)-beta-D-glucosyl]m + acceptor + H2O.</text>
        <dbReference type="EC" id="1.14.99.56"/>
    </reaction>
</comment>
<dbReference type="EC" id="1.14.99.56" evidence="15"/>
<evidence type="ECO:0000256" key="7">
    <source>
        <dbReference type="ARBA" id="ARBA00023008"/>
    </source>
</evidence>
<evidence type="ECO:0000256" key="1">
    <source>
        <dbReference type="ARBA" id="ARBA00001973"/>
    </source>
</evidence>
<keyword evidence="3" id="KW-0964">Secreted</keyword>
<evidence type="ECO:0000259" key="17">
    <source>
        <dbReference type="Pfam" id="PF03443"/>
    </source>
</evidence>
<organism evidence="18 19">
    <name type="scientific">Lachnellula suecica</name>
    <dbReference type="NCBI Taxonomy" id="602035"/>
    <lineage>
        <taxon>Eukaryota</taxon>
        <taxon>Fungi</taxon>
        <taxon>Dikarya</taxon>
        <taxon>Ascomycota</taxon>
        <taxon>Pezizomycotina</taxon>
        <taxon>Leotiomycetes</taxon>
        <taxon>Helotiales</taxon>
        <taxon>Lachnaceae</taxon>
        <taxon>Lachnellula</taxon>
    </lineage>
</organism>
<feature type="signal peptide" evidence="16">
    <location>
        <begin position="1"/>
        <end position="18"/>
    </location>
</feature>
<dbReference type="Pfam" id="PF03443">
    <property type="entry name" value="AA9"/>
    <property type="match status" value="1"/>
</dbReference>
<keyword evidence="11" id="KW-0119">Carbohydrate metabolism</keyword>
<keyword evidence="8 18" id="KW-0503">Monooxygenase</keyword>
<evidence type="ECO:0000256" key="3">
    <source>
        <dbReference type="ARBA" id="ARBA00022525"/>
    </source>
</evidence>
<protein>
    <recommendedName>
        <fullName evidence="15">lytic cellulose monooxygenase (C4-dehydrogenating)</fullName>
        <ecNumber evidence="15">1.14.99.56</ecNumber>
    </recommendedName>
</protein>
<dbReference type="InterPro" id="IPR049892">
    <property type="entry name" value="AA9"/>
</dbReference>
<dbReference type="InterPro" id="IPR005103">
    <property type="entry name" value="AA9_LPMO"/>
</dbReference>
<dbReference type="Proteomes" id="UP000469558">
    <property type="component" value="Unassembled WGS sequence"/>
</dbReference>
<reference evidence="18 19" key="1">
    <citation type="submission" date="2018-05" db="EMBL/GenBank/DDBJ databases">
        <title>Genome sequencing and assembly of the regulated plant pathogen Lachnellula willkommii and related sister species for the development of diagnostic species identification markers.</title>
        <authorList>
            <person name="Giroux E."/>
            <person name="Bilodeau G."/>
        </authorList>
    </citation>
    <scope>NUCLEOTIDE SEQUENCE [LARGE SCALE GENOMIC DNA]</scope>
    <source>
        <strain evidence="18 19">CBS 268.59</strain>
    </source>
</reference>
<evidence type="ECO:0000256" key="5">
    <source>
        <dbReference type="ARBA" id="ARBA00023001"/>
    </source>
</evidence>
<comment type="subcellular location">
    <subcellularLocation>
        <location evidence="2">Secreted</location>
    </subcellularLocation>
</comment>
<dbReference type="CDD" id="cd21175">
    <property type="entry name" value="LPMO_AA9"/>
    <property type="match status" value="1"/>
</dbReference>
<dbReference type="GO" id="GO:0030245">
    <property type="term" value="P:cellulose catabolic process"/>
    <property type="evidence" value="ECO:0007669"/>
    <property type="project" value="UniProtKB-KW"/>
</dbReference>
<evidence type="ECO:0000313" key="18">
    <source>
        <dbReference type="EMBL" id="TVY84208.1"/>
    </source>
</evidence>
<keyword evidence="9" id="KW-1015">Disulfide bond</keyword>
<dbReference type="EMBL" id="QGMK01000104">
    <property type="protein sequence ID" value="TVY84208.1"/>
    <property type="molecule type" value="Genomic_DNA"/>
</dbReference>